<dbReference type="eggNOG" id="COG0845">
    <property type="taxonomic scope" value="Bacteria"/>
</dbReference>
<evidence type="ECO:0000256" key="3">
    <source>
        <dbReference type="SAM" id="Phobius"/>
    </source>
</evidence>
<feature type="domain" description="YknX-like C-terminal permuted SH3-like" evidence="4">
    <location>
        <begin position="341"/>
        <end position="407"/>
    </location>
</feature>
<dbReference type="PANTHER" id="PTHR32347">
    <property type="entry name" value="EFFLUX SYSTEM COMPONENT YKNX-RELATED"/>
    <property type="match status" value="1"/>
</dbReference>
<keyword evidence="3" id="KW-0812">Transmembrane</keyword>
<dbReference type="AlphaFoldDB" id="B1ZNX0"/>
<dbReference type="Proteomes" id="UP000007013">
    <property type="component" value="Chromosome"/>
</dbReference>
<feature type="transmembrane region" description="Helical" evidence="3">
    <location>
        <begin position="20"/>
        <end position="37"/>
    </location>
</feature>
<organism evidence="5 6">
    <name type="scientific">Opitutus terrae (strain DSM 11246 / JCM 15787 / PB90-1)</name>
    <dbReference type="NCBI Taxonomy" id="452637"/>
    <lineage>
        <taxon>Bacteria</taxon>
        <taxon>Pseudomonadati</taxon>
        <taxon>Verrucomicrobiota</taxon>
        <taxon>Opitutia</taxon>
        <taxon>Opitutales</taxon>
        <taxon>Opitutaceae</taxon>
        <taxon>Opitutus</taxon>
    </lineage>
</organism>
<keyword evidence="2" id="KW-0175">Coiled coil</keyword>
<evidence type="ECO:0000313" key="6">
    <source>
        <dbReference type="Proteomes" id="UP000007013"/>
    </source>
</evidence>
<evidence type="ECO:0000259" key="4">
    <source>
        <dbReference type="Pfam" id="PF25989"/>
    </source>
</evidence>
<keyword evidence="6" id="KW-1185">Reference proteome</keyword>
<dbReference type="Pfam" id="PF25989">
    <property type="entry name" value="YknX_C"/>
    <property type="match status" value="1"/>
</dbReference>
<dbReference type="Gene3D" id="2.40.50.100">
    <property type="match status" value="1"/>
</dbReference>
<reference evidence="5 6" key="1">
    <citation type="journal article" date="2011" name="J. Bacteriol.">
        <title>Genome sequence of the verrucomicrobium Opitutus terrae PB90-1, an abundant inhabitant of rice paddy soil ecosystems.</title>
        <authorList>
            <person name="van Passel M.W."/>
            <person name="Kant R."/>
            <person name="Palva A."/>
            <person name="Copeland A."/>
            <person name="Lucas S."/>
            <person name="Lapidus A."/>
            <person name="Glavina del Rio T."/>
            <person name="Pitluck S."/>
            <person name="Goltsman E."/>
            <person name="Clum A."/>
            <person name="Sun H."/>
            <person name="Schmutz J."/>
            <person name="Larimer F.W."/>
            <person name="Land M.L."/>
            <person name="Hauser L."/>
            <person name="Kyrpides N."/>
            <person name="Mikhailova N."/>
            <person name="Richardson P.P."/>
            <person name="Janssen P.H."/>
            <person name="de Vos W.M."/>
            <person name="Smidt H."/>
        </authorList>
    </citation>
    <scope>NUCLEOTIDE SEQUENCE [LARGE SCALE GENOMIC DNA]</scope>
    <source>
        <strain evidence="6">DSM 11246 / JCM 15787 / PB90-1</strain>
    </source>
</reference>
<protein>
    <submittedName>
        <fullName evidence="5">Efflux transporter, RND family, MFP subunit</fullName>
    </submittedName>
</protein>
<dbReference type="KEGG" id="ote:Oter_2204"/>
<name>B1ZNX0_OPITP</name>
<dbReference type="HOGENOM" id="CLU_018816_14_5_0"/>
<proteinExistence type="predicted"/>
<keyword evidence="3" id="KW-0472">Membrane</keyword>
<dbReference type="EMBL" id="CP001032">
    <property type="protein sequence ID" value="ACB75487.1"/>
    <property type="molecule type" value="Genomic_DNA"/>
</dbReference>
<sequence>MTAKSSSRPGRNSPRWRRLVPYAIGTVILLALVAGFWPKAVEVEIATVAQGPLVVSVFEEGKTRIRHRYTISAPVAGQLNRVELRAGAPIVAGETVLATLEPAASSFLDPRARAQAEAIVHAAEAARQARQADAERAHAAHELAQKDVVRAEPLHQSGAISEQDWDVISNRALMAARELHAAEFALRVADFEIAQAQAALLEAQRPSGETAATLRIVAPLDGFVLNVFEESARVVAPGQPIMEVGDPRDLEAEIELLSTDAVAVAPGADVIIEEWGGEQPLRGRVALVERAGFTKYSALGVEEQRVKVRVDFLDPLPPGRELGDRYRVEARIVTWRGENILQLPTGALFRRGGDWMTFVVEGGDAQLRKVEIGHNSGIAAEVISGVTEGARVVVHPPDTIRDGRPVKARAN</sequence>
<evidence type="ECO:0000256" key="2">
    <source>
        <dbReference type="ARBA" id="ARBA00023054"/>
    </source>
</evidence>
<gene>
    <name evidence="5" type="ordered locus">Oter_2204</name>
</gene>
<evidence type="ECO:0000256" key="1">
    <source>
        <dbReference type="ARBA" id="ARBA00004196"/>
    </source>
</evidence>
<dbReference type="Gene3D" id="1.10.287.470">
    <property type="entry name" value="Helix hairpin bin"/>
    <property type="match status" value="1"/>
</dbReference>
<dbReference type="RefSeq" id="WP_012375024.1">
    <property type="nucleotide sequence ID" value="NC_010571.1"/>
</dbReference>
<dbReference type="Gene3D" id="2.40.30.170">
    <property type="match status" value="1"/>
</dbReference>
<dbReference type="InterPro" id="IPR050465">
    <property type="entry name" value="UPF0194_transport"/>
</dbReference>
<dbReference type="GO" id="GO:0030313">
    <property type="term" value="C:cell envelope"/>
    <property type="evidence" value="ECO:0007669"/>
    <property type="project" value="UniProtKB-SubCell"/>
</dbReference>
<keyword evidence="3" id="KW-1133">Transmembrane helix</keyword>
<comment type="subcellular location">
    <subcellularLocation>
        <location evidence="1">Cell envelope</location>
    </subcellularLocation>
</comment>
<dbReference type="Gene3D" id="2.40.420.20">
    <property type="match status" value="1"/>
</dbReference>
<dbReference type="STRING" id="452637.Oter_2204"/>
<dbReference type="PANTHER" id="PTHR32347:SF29">
    <property type="entry name" value="UPF0194 MEMBRANE PROTEIN YBHG"/>
    <property type="match status" value="1"/>
</dbReference>
<accession>B1ZNX0</accession>
<dbReference type="InterPro" id="IPR058637">
    <property type="entry name" value="YknX-like_C"/>
</dbReference>
<dbReference type="OrthoDB" id="9791520at2"/>
<evidence type="ECO:0000313" key="5">
    <source>
        <dbReference type="EMBL" id="ACB75487.1"/>
    </source>
</evidence>